<dbReference type="EMBL" id="LR778175">
    <property type="protein sequence ID" value="CAB1277631.1"/>
    <property type="molecule type" value="Genomic_DNA"/>
</dbReference>
<keyword evidence="3 8" id="KW-0375">Hydrogen ion transport</keyword>
<evidence type="ECO:0000256" key="5">
    <source>
        <dbReference type="ARBA" id="ARBA00023136"/>
    </source>
</evidence>
<dbReference type="InterPro" id="IPR000711">
    <property type="entry name" value="ATPase_OSCP/dsu"/>
</dbReference>
<evidence type="ECO:0000256" key="7">
    <source>
        <dbReference type="ARBA" id="ARBA00023310"/>
    </source>
</evidence>
<dbReference type="GO" id="GO:0046933">
    <property type="term" value="F:proton-transporting ATP synthase activity, rotational mechanism"/>
    <property type="evidence" value="ECO:0007669"/>
    <property type="project" value="UniProtKB-UniRule"/>
</dbReference>
<dbReference type="NCBIfam" id="TIGR01145">
    <property type="entry name" value="ATP_synt_delta"/>
    <property type="match status" value="1"/>
</dbReference>
<reference evidence="9 10" key="1">
    <citation type="submission" date="2020-03" db="EMBL/GenBank/DDBJ databases">
        <authorList>
            <person name="Picone N."/>
        </authorList>
    </citation>
    <scope>NUCLEOTIDE SEQUENCE [LARGE SCALE GENOMIC DNA]</scope>
    <source>
        <strain evidence="9">NSCAC1</strain>
    </source>
</reference>
<keyword evidence="2 8" id="KW-0813">Transport</keyword>
<dbReference type="NCBIfam" id="NF004402">
    <property type="entry name" value="PRK05758.2-2"/>
    <property type="match status" value="1"/>
</dbReference>
<dbReference type="PRINTS" id="PR00125">
    <property type="entry name" value="ATPASEDELTA"/>
</dbReference>
<dbReference type="Proteomes" id="UP000516072">
    <property type="component" value="Chromosome"/>
</dbReference>
<proteinExistence type="inferred from homology"/>
<sequence>MAEKITIARPYANALFELAKDQSSYNEWSGMLKVFADLVKDSKTRALIGSPFYNTAQIIDLFTEIKDYPIDSTVKNLIKILAESGRLSVLPEISSLFDQMKDEMEGVLGAEVVLAKPLSDSNKDQLDNIAAALERRLGRKITLSYKVDESLLGGAVIRAGDMVIDGSAIGRLNQLAAELLH</sequence>
<dbReference type="AlphaFoldDB" id="A0A7G1QBU2"/>
<evidence type="ECO:0000313" key="9">
    <source>
        <dbReference type="EMBL" id="CAB1277631.1"/>
    </source>
</evidence>
<dbReference type="GO" id="GO:0045259">
    <property type="term" value="C:proton-transporting ATP synthase complex"/>
    <property type="evidence" value="ECO:0007669"/>
    <property type="project" value="UniProtKB-KW"/>
</dbReference>
<dbReference type="HAMAP" id="MF_01416">
    <property type="entry name" value="ATP_synth_delta_bact"/>
    <property type="match status" value="1"/>
</dbReference>
<evidence type="ECO:0000256" key="6">
    <source>
        <dbReference type="ARBA" id="ARBA00023196"/>
    </source>
</evidence>
<keyword evidence="5 8" id="KW-0472">Membrane</keyword>
<comment type="function">
    <text evidence="8">F(1)F(0) ATP synthase produces ATP from ADP in the presence of a proton or sodium gradient. F-type ATPases consist of two structural domains, F(1) containing the extramembraneous catalytic core and F(0) containing the membrane proton channel, linked together by a central stalk and a peripheral stalk. During catalysis, ATP synthesis in the catalytic domain of F(1) is coupled via a rotary mechanism of the central stalk subunits to proton translocation.</text>
</comment>
<keyword evidence="8" id="KW-1003">Cell membrane</keyword>
<evidence type="ECO:0000256" key="2">
    <source>
        <dbReference type="ARBA" id="ARBA00022448"/>
    </source>
</evidence>
<dbReference type="Pfam" id="PF00213">
    <property type="entry name" value="OSCP"/>
    <property type="match status" value="1"/>
</dbReference>
<evidence type="ECO:0000313" key="10">
    <source>
        <dbReference type="Proteomes" id="UP000516072"/>
    </source>
</evidence>
<keyword evidence="10" id="KW-1185">Reference proteome</keyword>
<evidence type="ECO:0000256" key="3">
    <source>
        <dbReference type="ARBA" id="ARBA00022781"/>
    </source>
</evidence>
<organism evidence="9 10">
    <name type="scientific">Candidatus Nitrosacidococcus tergens</name>
    <dbReference type="NCBI Taxonomy" id="553981"/>
    <lineage>
        <taxon>Bacteria</taxon>
        <taxon>Pseudomonadati</taxon>
        <taxon>Pseudomonadota</taxon>
        <taxon>Gammaproteobacteria</taxon>
        <taxon>Chromatiales</taxon>
        <taxon>Chromatiaceae</taxon>
        <taxon>Candidatus Nitrosacidococcus</taxon>
    </lineage>
</organism>
<dbReference type="GO" id="GO:0016787">
    <property type="term" value="F:hydrolase activity"/>
    <property type="evidence" value="ECO:0007669"/>
    <property type="project" value="UniProtKB-KW"/>
</dbReference>
<evidence type="ECO:0000256" key="4">
    <source>
        <dbReference type="ARBA" id="ARBA00023065"/>
    </source>
</evidence>
<keyword evidence="6 8" id="KW-0139">CF(1)</keyword>
<name>A0A7G1QBU2_9GAMM</name>
<comment type="subcellular location">
    <subcellularLocation>
        <location evidence="8">Cell membrane</location>
        <topology evidence="8">Peripheral membrane protein</topology>
    </subcellularLocation>
    <subcellularLocation>
        <location evidence="1">Membrane</location>
    </subcellularLocation>
</comment>
<comment type="function">
    <text evidence="8">This protein is part of the stalk that links CF(0) to CF(1). It either transmits conformational changes from CF(0) to CF(1) or is implicated in proton conduction.</text>
</comment>
<dbReference type="PROSITE" id="PS00389">
    <property type="entry name" value="ATPASE_DELTA"/>
    <property type="match status" value="1"/>
</dbReference>
<dbReference type="PANTHER" id="PTHR11910">
    <property type="entry name" value="ATP SYNTHASE DELTA CHAIN"/>
    <property type="match status" value="1"/>
</dbReference>
<dbReference type="InterPro" id="IPR026015">
    <property type="entry name" value="ATP_synth_OSCP/delta_N_sf"/>
</dbReference>
<accession>A0A7G1QBU2</accession>
<dbReference type="KEGG" id="ntg:NSCAC_1771"/>
<evidence type="ECO:0000256" key="8">
    <source>
        <dbReference type="HAMAP-Rule" id="MF_01416"/>
    </source>
</evidence>
<dbReference type="GO" id="GO:0005886">
    <property type="term" value="C:plasma membrane"/>
    <property type="evidence" value="ECO:0007669"/>
    <property type="project" value="UniProtKB-SubCell"/>
</dbReference>
<dbReference type="SUPFAM" id="SSF47928">
    <property type="entry name" value="N-terminal domain of the delta subunit of the F1F0-ATP synthase"/>
    <property type="match status" value="1"/>
</dbReference>
<dbReference type="InterPro" id="IPR020781">
    <property type="entry name" value="ATPase_OSCP/d_CS"/>
</dbReference>
<keyword evidence="7 8" id="KW-0066">ATP synthesis</keyword>
<comment type="similarity">
    <text evidence="8">Belongs to the ATPase delta chain family.</text>
</comment>
<keyword evidence="4 8" id="KW-0406">Ion transport</keyword>
<gene>
    <name evidence="8 9" type="primary">atpH</name>
    <name evidence="9" type="ORF">NSCAC_1771</name>
</gene>
<dbReference type="Gene3D" id="1.10.520.20">
    <property type="entry name" value="N-terminal domain of the delta subunit of the F1F0-ATP synthase"/>
    <property type="match status" value="1"/>
</dbReference>
<evidence type="ECO:0000256" key="1">
    <source>
        <dbReference type="ARBA" id="ARBA00004370"/>
    </source>
</evidence>
<dbReference type="RefSeq" id="WP_197744403.1">
    <property type="nucleotide sequence ID" value="NZ_LR778175.1"/>
</dbReference>
<protein>
    <recommendedName>
        <fullName evidence="8">ATP synthase subunit delta</fullName>
    </recommendedName>
    <alternativeName>
        <fullName evidence="8">ATP synthase F(1) sector subunit delta</fullName>
    </alternativeName>
    <alternativeName>
        <fullName evidence="8">F-type ATPase subunit delta</fullName>
        <shortName evidence="8">F-ATPase subunit delta</shortName>
    </alternativeName>
</protein>
<keyword evidence="9" id="KW-0378">Hydrolase</keyword>